<reference evidence="2" key="1">
    <citation type="submission" date="2022-10" db="EMBL/GenBank/DDBJ databases">
        <title>Culturing micro-colonial fungi from biological soil crusts in the Mojave desert and describing Neophaeococcomyces mojavensis, and introducing the new genera and species Taxawa tesnikishii.</title>
        <authorList>
            <person name="Kurbessoian T."/>
            <person name="Stajich J.E."/>
        </authorList>
    </citation>
    <scope>NUCLEOTIDE SEQUENCE</scope>
    <source>
        <strain evidence="2">TK_41</strain>
    </source>
</reference>
<evidence type="ECO:0000313" key="3">
    <source>
        <dbReference type="Proteomes" id="UP001172673"/>
    </source>
</evidence>
<protein>
    <recommendedName>
        <fullName evidence="4">Transcription factor domain-containing protein</fullName>
    </recommendedName>
</protein>
<organism evidence="2 3">
    <name type="scientific">Cladophialophora chaetospira</name>
    <dbReference type="NCBI Taxonomy" id="386627"/>
    <lineage>
        <taxon>Eukaryota</taxon>
        <taxon>Fungi</taxon>
        <taxon>Dikarya</taxon>
        <taxon>Ascomycota</taxon>
        <taxon>Pezizomycotina</taxon>
        <taxon>Eurotiomycetes</taxon>
        <taxon>Chaetothyriomycetidae</taxon>
        <taxon>Chaetothyriales</taxon>
        <taxon>Herpotrichiellaceae</taxon>
        <taxon>Cladophialophora</taxon>
    </lineage>
</organism>
<keyword evidence="3" id="KW-1185">Reference proteome</keyword>
<evidence type="ECO:0000313" key="2">
    <source>
        <dbReference type="EMBL" id="KAJ9609571.1"/>
    </source>
</evidence>
<feature type="compositionally biased region" description="Low complexity" evidence="1">
    <location>
        <begin position="481"/>
        <end position="492"/>
    </location>
</feature>
<dbReference type="Proteomes" id="UP001172673">
    <property type="component" value="Unassembled WGS sequence"/>
</dbReference>
<accession>A0AA39CIJ5</accession>
<sequence>MDLDSSTELLDFEAAPDLSGSARVSLSAQFVPTQVTHITQPQPPITSPEEELSAEATTLLESATPPIGRPDIPFIAEPSTWNQYEYEANLMETYFTQLPALDYGSWLHGFDDAVSSMFPSSGMSEGMPNAIAMMREHFQPKSGAVNSFTSDSHHMWYSDPPCLQMYDKDMVNVLLNIAKRQLDGTFALLIPFLTSADVEEELIMAISAVGALYCDVVGSDKIAKACYNDARRILLAKFIMLEVYGLCSGDARSYEFVEALHGYVLQMLGRCIFLSSEKSNSAAEEDELKNVVEAIHLLECYRVLLLQRPPTLTPLTTQFRSSCDENELVPTRYFHNLADLLPSPRNAKPVVGTLIDLAMIVRLTWFGGPRASRGQESRLWKLDFVELALTRWGEATAHVEEPLLLVLYHMAHLNLHSDLGLLQRHARKAAKGCSIPPSSSGTPSIKGWLASQQYDISAWHAERLLKTSKSAFRSHNRATHASGSGQQQQKAQNLNSEPPHLPFCIYFASLVLWYGCLRPDQDSSRGNLCIVNGMTLLSRLNVQVARNLSNALQELTLAEQWPRSHGV</sequence>
<comment type="caution">
    <text evidence="2">The sequence shown here is derived from an EMBL/GenBank/DDBJ whole genome shotgun (WGS) entry which is preliminary data.</text>
</comment>
<dbReference type="EMBL" id="JAPDRK010000008">
    <property type="protein sequence ID" value="KAJ9609571.1"/>
    <property type="molecule type" value="Genomic_DNA"/>
</dbReference>
<name>A0AA39CIJ5_9EURO</name>
<proteinExistence type="predicted"/>
<dbReference type="AlphaFoldDB" id="A0AA39CIJ5"/>
<evidence type="ECO:0008006" key="4">
    <source>
        <dbReference type="Google" id="ProtNLM"/>
    </source>
</evidence>
<feature type="region of interest" description="Disordered" evidence="1">
    <location>
        <begin position="475"/>
        <end position="494"/>
    </location>
</feature>
<gene>
    <name evidence="2" type="ORF">H2200_005898</name>
</gene>
<evidence type="ECO:0000256" key="1">
    <source>
        <dbReference type="SAM" id="MobiDB-lite"/>
    </source>
</evidence>